<accession>A0A6C0B5I4</accession>
<protein>
    <submittedName>
        <fullName evidence="1">Uncharacterized protein</fullName>
    </submittedName>
</protein>
<reference evidence="1" key="1">
    <citation type="journal article" date="2020" name="Nature">
        <title>Giant virus diversity and host interactions through global metagenomics.</title>
        <authorList>
            <person name="Schulz F."/>
            <person name="Roux S."/>
            <person name="Paez-Espino D."/>
            <person name="Jungbluth S."/>
            <person name="Walsh D.A."/>
            <person name="Denef V.J."/>
            <person name="McMahon K.D."/>
            <person name="Konstantinidis K.T."/>
            <person name="Eloe-Fadrosh E.A."/>
            <person name="Kyrpides N.C."/>
            <person name="Woyke T."/>
        </authorList>
    </citation>
    <scope>NUCLEOTIDE SEQUENCE</scope>
    <source>
        <strain evidence="1">GVMAG-M-3300009684-20</strain>
    </source>
</reference>
<dbReference type="EMBL" id="MN739078">
    <property type="protein sequence ID" value="QHS87094.1"/>
    <property type="molecule type" value="Genomic_DNA"/>
</dbReference>
<proteinExistence type="predicted"/>
<sequence length="133" mass="15638">MNYEDRLALVKAYLPWMVAEAVRKHHVEVDDRKGFFVSWLRKDASYDIADIYASEFKKRFGEYITHKIENDIRLVAGMTCIFLRAYVDIHEDELKLGRMCSLVKACVEEQLEDFENWCGETSIAMSDDEDEKE</sequence>
<evidence type="ECO:0000313" key="1">
    <source>
        <dbReference type="EMBL" id="QHS87094.1"/>
    </source>
</evidence>
<organism evidence="1">
    <name type="scientific">viral metagenome</name>
    <dbReference type="NCBI Taxonomy" id="1070528"/>
    <lineage>
        <taxon>unclassified sequences</taxon>
        <taxon>metagenomes</taxon>
        <taxon>organismal metagenomes</taxon>
    </lineage>
</organism>
<name>A0A6C0B5I4_9ZZZZ</name>
<dbReference type="AlphaFoldDB" id="A0A6C0B5I4"/>